<dbReference type="InterPro" id="IPR010869">
    <property type="entry name" value="DUF1501"/>
</dbReference>
<name>A0A3Q9FQX5_9BACT</name>
<dbReference type="AlphaFoldDB" id="A0A3Q9FQX5"/>
<organism evidence="1 2">
    <name type="scientific">Flammeovirga pectinis</name>
    <dbReference type="NCBI Taxonomy" id="2494373"/>
    <lineage>
        <taxon>Bacteria</taxon>
        <taxon>Pseudomonadati</taxon>
        <taxon>Bacteroidota</taxon>
        <taxon>Cytophagia</taxon>
        <taxon>Cytophagales</taxon>
        <taxon>Flammeovirgaceae</taxon>
        <taxon>Flammeovirga</taxon>
    </lineage>
</organism>
<evidence type="ECO:0000313" key="2">
    <source>
        <dbReference type="Proteomes" id="UP000267268"/>
    </source>
</evidence>
<reference evidence="1 2" key="1">
    <citation type="submission" date="2018-12" db="EMBL/GenBank/DDBJ databases">
        <title>Flammeovirga pectinis sp. nov., isolated from the gut of the Korean scallop, Patinopecten yessoensis.</title>
        <authorList>
            <person name="Bae J.-W."/>
            <person name="Jeong Y.-S."/>
            <person name="Kang W."/>
        </authorList>
    </citation>
    <scope>NUCLEOTIDE SEQUENCE [LARGE SCALE GENOMIC DNA]</scope>
    <source>
        <strain evidence="1 2">L12M1</strain>
    </source>
</reference>
<accession>A0A3Q9FQX5</accession>
<dbReference type="PANTHER" id="PTHR43737:SF1">
    <property type="entry name" value="DUF1501 DOMAIN-CONTAINING PROTEIN"/>
    <property type="match status" value="1"/>
</dbReference>
<proteinExistence type="predicted"/>
<dbReference type="Proteomes" id="UP000267268">
    <property type="component" value="Chromosome 1"/>
</dbReference>
<keyword evidence="2" id="KW-1185">Reference proteome</keyword>
<evidence type="ECO:0000313" key="1">
    <source>
        <dbReference type="EMBL" id="AZQ62652.1"/>
    </source>
</evidence>
<dbReference type="PANTHER" id="PTHR43737">
    <property type="entry name" value="BLL7424 PROTEIN"/>
    <property type="match status" value="1"/>
</dbReference>
<dbReference type="Pfam" id="PF07394">
    <property type="entry name" value="DUF1501"/>
    <property type="match status" value="1"/>
</dbReference>
<dbReference type="EMBL" id="CP034562">
    <property type="protein sequence ID" value="AZQ62652.1"/>
    <property type="molecule type" value="Genomic_DNA"/>
</dbReference>
<sequence>MKRRSFLKKSSLLTAGTLFTPLFLQQTLGQIQEEYKGKKIVIIQFSGGNDGLNTVIPYLDDNYYKARPSIAIQKEDLIQLDNNLGINGQMKGFADLFHKGYVSVINNVGYPNPNRSHFRSMDIWHTASDANQYLNTGWLGRYMDAHCSKPREGIELDNTLSLAMKGSQIKGIAVDNPYTFYNTLKVGQFDTLASGEAENLNEDNQGYLYKTLTEANQSAEYIFEHSKVYKSKTTFPDTALGKNLKSIAELIQSGMDSKVYYASLGGFDTHAGQIPQQSKLLKQYSEGVSAFVEELEKTDHFKDTVIMTFSEFGRRVKQNASKGTDHGAANNVFIIGKNLKKEGIINENPDLVNLNRGDLIHSVDFRSIYADLLNNWLNVSSSEIMSKNINELSLI</sequence>
<protein>
    <submittedName>
        <fullName evidence="1">DUF1501 domain-containing protein</fullName>
    </submittedName>
</protein>
<gene>
    <name evidence="1" type="ORF">EI427_10510</name>
</gene>
<dbReference type="KEGG" id="fll:EI427_10510"/>
<dbReference type="OrthoDB" id="9779968at2"/>
<dbReference type="RefSeq" id="WP_126614367.1">
    <property type="nucleotide sequence ID" value="NZ_CP034562.1"/>
</dbReference>